<feature type="compositionally biased region" description="Low complexity" evidence="5">
    <location>
        <begin position="86"/>
        <end position="96"/>
    </location>
</feature>
<feature type="compositionally biased region" description="Low complexity" evidence="5">
    <location>
        <begin position="67"/>
        <end position="76"/>
    </location>
</feature>
<reference evidence="7" key="2">
    <citation type="submission" date="2019-07" db="EMBL/GenBank/DDBJ databases">
        <authorList>
            <person name="Yang Y."/>
            <person name="Bocs S."/>
            <person name="Baudouin L."/>
        </authorList>
    </citation>
    <scope>NUCLEOTIDE SEQUENCE</scope>
    <source>
        <tissue evidence="7">Spear leaf of Hainan Tall coconut</tissue>
    </source>
</reference>
<name>A0A8K0ISW6_COCNU</name>
<dbReference type="PANTHER" id="PTHR12537">
    <property type="entry name" value="RNA BINDING PROTEIN PUMILIO-RELATED"/>
    <property type="match status" value="1"/>
</dbReference>
<dbReference type="SMART" id="SM00025">
    <property type="entry name" value="Pumilio"/>
    <property type="match status" value="8"/>
</dbReference>
<feature type="repeat" description="Pumilio" evidence="4">
    <location>
        <begin position="561"/>
        <end position="596"/>
    </location>
</feature>
<dbReference type="PANTHER" id="PTHR12537:SF13">
    <property type="entry name" value="PUMILIO HOMOLOGY DOMAIN FAMILY MEMBER 4"/>
    <property type="match status" value="1"/>
</dbReference>
<feature type="repeat" description="Pumilio" evidence="4">
    <location>
        <begin position="525"/>
        <end position="560"/>
    </location>
</feature>
<dbReference type="SUPFAM" id="SSF48371">
    <property type="entry name" value="ARM repeat"/>
    <property type="match status" value="1"/>
</dbReference>
<feature type="compositionally biased region" description="Basic and acidic residues" evidence="5">
    <location>
        <begin position="97"/>
        <end position="106"/>
    </location>
</feature>
<dbReference type="InterPro" id="IPR016024">
    <property type="entry name" value="ARM-type_fold"/>
</dbReference>
<keyword evidence="8" id="KW-1185">Reference proteome</keyword>
<evidence type="ECO:0000313" key="8">
    <source>
        <dbReference type="Proteomes" id="UP000797356"/>
    </source>
</evidence>
<dbReference type="Pfam" id="PF22493">
    <property type="entry name" value="PUF_NOP9"/>
    <property type="match status" value="1"/>
</dbReference>
<dbReference type="Proteomes" id="UP000797356">
    <property type="component" value="Chromosome 13"/>
</dbReference>
<comment type="function">
    <text evidence="3">Sequence-specific RNA-binding protein that regulates translation and mRNA stability by binding the 3'-UTR of target mRNAs.</text>
</comment>
<organism evidence="7 8">
    <name type="scientific">Cocos nucifera</name>
    <name type="common">Coconut palm</name>
    <dbReference type="NCBI Taxonomy" id="13894"/>
    <lineage>
        <taxon>Eukaryota</taxon>
        <taxon>Viridiplantae</taxon>
        <taxon>Streptophyta</taxon>
        <taxon>Embryophyta</taxon>
        <taxon>Tracheophyta</taxon>
        <taxon>Spermatophyta</taxon>
        <taxon>Magnoliopsida</taxon>
        <taxon>Liliopsida</taxon>
        <taxon>Arecaceae</taxon>
        <taxon>Arecoideae</taxon>
        <taxon>Cocoseae</taxon>
        <taxon>Attaleinae</taxon>
        <taxon>Cocos</taxon>
    </lineage>
</organism>
<evidence type="ECO:0000256" key="4">
    <source>
        <dbReference type="PROSITE-ProRule" id="PRU00317"/>
    </source>
</evidence>
<dbReference type="EMBL" id="CM017884">
    <property type="protein sequence ID" value="KAG1366506.1"/>
    <property type="molecule type" value="Genomic_DNA"/>
</dbReference>
<feature type="region of interest" description="Disordered" evidence="5">
    <location>
        <begin position="63"/>
        <end position="106"/>
    </location>
</feature>
<dbReference type="Gene3D" id="1.25.10.10">
    <property type="entry name" value="Leucine-rich Repeat Variant"/>
    <property type="match status" value="1"/>
</dbReference>
<feature type="repeat" description="Pumilio" evidence="4">
    <location>
        <begin position="374"/>
        <end position="412"/>
    </location>
</feature>
<feature type="repeat" description="Pumilio" evidence="4">
    <location>
        <begin position="597"/>
        <end position="632"/>
    </location>
</feature>
<dbReference type="InterPro" id="IPR033712">
    <property type="entry name" value="Pumilio_RNA-bd"/>
</dbReference>
<dbReference type="GO" id="GO:0003729">
    <property type="term" value="F:mRNA binding"/>
    <property type="evidence" value="ECO:0007669"/>
    <property type="project" value="TreeGrafter"/>
</dbReference>
<dbReference type="GO" id="GO:0006417">
    <property type="term" value="P:regulation of translation"/>
    <property type="evidence" value="ECO:0007669"/>
    <property type="project" value="UniProtKB-KW"/>
</dbReference>
<evidence type="ECO:0000256" key="2">
    <source>
        <dbReference type="ARBA" id="ARBA00022845"/>
    </source>
</evidence>
<dbReference type="PROSITE" id="PS50303">
    <property type="entry name" value="PUM_HD"/>
    <property type="match status" value="1"/>
</dbReference>
<feature type="repeat" description="Pumilio" evidence="4">
    <location>
        <begin position="452"/>
        <end position="488"/>
    </location>
</feature>
<dbReference type="PROSITE" id="PS50302">
    <property type="entry name" value="PUM"/>
    <property type="match status" value="8"/>
</dbReference>
<evidence type="ECO:0000256" key="5">
    <source>
        <dbReference type="SAM" id="MobiDB-lite"/>
    </source>
</evidence>
<evidence type="ECO:0000259" key="6">
    <source>
        <dbReference type="PROSITE" id="PS50303"/>
    </source>
</evidence>
<protein>
    <submittedName>
        <fullName evidence="7">Pumilio domain-containing protein C6G9.14</fullName>
    </submittedName>
</protein>
<evidence type="ECO:0000256" key="1">
    <source>
        <dbReference type="ARBA" id="ARBA00022737"/>
    </source>
</evidence>
<feature type="domain" description="PUM-HD" evidence="6">
    <location>
        <begin position="353"/>
        <end position="696"/>
    </location>
</feature>
<evidence type="ECO:0000256" key="3">
    <source>
        <dbReference type="ARBA" id="ARBA00058490"/>
    </source>
</evidence>
<gene>
    <name evidence="7" type="ORF">COCNU_13G002960</name>
</gene>
<proteinExistence type="predicted"/>
<keyword evidence="2" id="KW-0810">Translation regulation</keyword>
<comment type="caution">
    <text evidence="7">The sequence shown here is derived from an EMBL/GenBank/DDBJ whole genome shotgun (WGS) entry which is preliminary data.</text>
</comment>
<reference evidence="7" key="1">
    <citation type="journal article" date="2017" name="Gigascience">
        <title>The genome draft of coconut (Cocos nucifera).</title>
        <authorList>
            <person name="Xiao Y."/>
            <person name="Xu P."/>
            <person name="Fan H."/>
            <person name="Baudouin L."/>
            <person name="Xia W."/>
            <person name="Bocs S."/>
            <person name="Xu J."/>
            <person name="Li Q."/>
            <person name="Guo A."/>
            <person name="Zhou L."/>
            <person name="Li J."/>
            <person name="Wu Y."/>
            <person name="Ma Z."/>
            <person name="Armero A."/>
            <person name="Issali A.E."/>
            <person name="Liu N."/>
            <person name="Peng M."/>
            <person name="Yang Y."/>
        </authorList>
    </citation>
    <scope>NUCLEOTIDE SEQUENCE</scope>
    <source>
        <tissue evidence="7">Spear leaf of Hainan Tall coconut</tissue>
    </source>
</reference>
<dbReference type="InterPro" id="IPR033133">
    <property type="entry name" value="PUM-HD"/>
</dbReference>
<dbReference type="Pfam" id="PF00806">
    <property type="entry name" value="PUF"/>
    <property type="match status" value="1"/>
</dbReference>
<feature type="repeat" description="Pumilio" evidence="4">
    <location>
        <begin position="489"/>
        <end position="524"/>
    </location>
</feature>
<dbReference type="InterPro" id="IPR011989">
    <property type="entry name" value="ARM-like"/>
</dbReference>
<keyword evidence="1" id="KW-0677">Repeat</keyword>
<dbReference type="AlphaFoldDB" id="A0A8K0ISW6"/>
<dbReference type="FunFam" id="1.25.10.10:FF:000237">
    <property type="entry name" value="Pumilio homolog 9"/>
    <property type="match status" value="1"/>
</dbReference>
<accession>A0A8K0ISW6</accession>
<dbReference type="GO" id="GO:0005737">
    <property type="term" value="C:cytoplasm"/>
    <property type="evidence" value="ECO:0007669"/>
    <property type="project" value="TreeGrafter"/>
</dbReference>
<dbReference type="OrthoDB" id="668540at2759"/>
<feature type="repeat" description="Pumilio" evidence="4">
    <location>
        <begin position="413"/>
        <end position="449"/>
    </location>
</feature>
<evidence type="ECO:0000313" key="7">
    <source>
        <dbReference type="EMBL" id="KAG1366506.1"/>
    </source>
</evidence>
<feature type="repeat" description="Pumilio" evidence="4">
    <location>
        <begin position="633"/>
        <end position="670"/>
    </location>
</feature>
<dbReference type="CDD" id="cd07920">
    <property type="entry name" value="Pumilio"/>
    <property type="match status" value="1"/>
</dbReference>
<sequence length="696" mass="77075">MKIEKPEEKETEQEEKEMDLLLDEIPHATSPYHHHQEHCIPDADARTIGSGADNAGRGLPGHLDMYAGAAPPQAHGHGNGLMFQVSSSGSSSISSDDGLRRSPEPSRRPLMEELFFLDRLRALHVGNGGGEAGTRCLVSGPADPFLTRSGYINAGMRRPFEDGYGVVRRSVPPSTVPFNDEWRTRGLVPQQHCNNLFERSDPPLGYPAGMYPEQNWDDVLNGLPIGGNVGLGQNSYHRGIYDGNSVTALYRPSVAEAFPQQGGVGLNQNLGFLNSLRPPMLNERAASAAPANGWALQSPSPIRNLRNVEALGCEDSLIIQGKGLRFVGRNNAREFQREHRRLPRIDERLDVRGTSSVHGPRLQCSPLPSLKYDNLMYDEGCIYRMAKDQHGCRLLQQQFDEEKPHEVGVIFNGIINHVVELMVNPFGNYLMQKLLEVCSEDQRMNILIALTEDPAELVRISLNTHGTRAVQKLIETIKTPQEIALVISALKPGFLDLIKDLNGNHVVQRCLQCLSPKDNEFIFAAAAEHCVDIATHRHGCCVLQRCIGHAIGEHRANLVAEISANGLFLAQDAFGNYVVQYILELEDPSATAILVSQFEGHYVNLSTQKFSSNVVEKCLKFFGEEDRERIIAELLSVPRFEQLLQDPYANYVIQSALGNSKGSVHADLVAAIRPHSSVLKTSPYCKRIFSRTGLRK</sequence>
<dbReference type="InterPro" id="IPR001313">
    <property type="entry name" value="Pumilio_RNA-bd_rpt"/>
</dbReference>